<feature type="site" description="Stabilizes the basic form of H active site to accept a proton" evidence="7">
    <location>
        <position position="96"/>
    </location>
</feature>
<evidence type="ECO:0000256" key="9">
    <source>
        <dbReference type="RuleBase" id="RU004320"/>
    </source>
</evidence>
<evidence type="ECO:0000256" key="4">
    <source>
        <dbReference type="ARBA" id="ARBA00022884"/>
    </source>
</evidence>
<dbReference type="CDD" id="cd00462">
    <property type="entry name" value="PTH"/>
    <property type="match status" value="1"/>
</dbReference>
<evidence type="ECO:0000256" key="8">
    <source>
        <dbReference type="RuleBase" id="RU000673"/>
    </source>
</evidence>
<sequence>MPPHTLVAGLGNPGPKYRNTRHNFGFMAVDELALSGQARPLSLGKDGELAVLTLPGIQGEVLTLKPMTFMNLSGRAVAQAMRFYKIPADRLLVVHDELDLPLGRMRMKTGGGLAGHNGLKSIAAELGTQDFHRLRLGIGRPQGHMDVAAYVLQDFRAEEALVARKVLPAAAAAIRLFLSQGMACAMREAGAFDAQPPVSGA</sequence>
<dbReference type="InterPro" id="IPR036416">
    <property type="entry name" value="Pept_tRNA_hydro_sf"/>
</dbReference>
<evidence type="ECO:0000256" key="3">
    <source>
        <dbReference type="ARBA" id="ARBA00022801"/>
    </source>
</evidence>
<feature type="binding site" evidence="7">
    <location>
        <position position="71"/>
    </location>
    <ligand>
        <name>tRNA</name>
        <dbReference type="ChEBI" id="CHEBI:17843"/>
    </ligand>
</feature>
<evidence type="ECO:0000256" key="1">
    <source>
        <dbReference type="ARBA" id="ARBA00013260"/>
    </source>
</evidence>
<proteinExistence type="inferred from homology"/>
<dbReference type="Pfam" id="PF01195">
    <property type="entry name" value="Pept_tRNA_hydro"/>
    <property type="match status" value="1"/>
</dbReference>
<keyword evidence="2 7" id="KW-0820">tRNA-binding</keyword>
<dbReference type="InterPro" id="IPR001328">
    <property type="entry name" value="Pept_tRNA_hydro"/>
</dbReference>
<comment type="function">
    <text evidence="7">Hydrolyzes ribosome-free peptidyl-tRNAs (with 1 or more amino acids incorporated), which drop off the ribosome during protein synthesis, or as a result of ribosome stalling.</text>
</comment>
<dbReference type="FunFam" id="3.40.50.1470:FF:000001">
    <property type="entry name" value="Peptidyl-tRNA hydrolase"/>
    <property type="match status" value="1"/>
</dbReference>
<dbReference type="Gene3D" id="3.40.50.1470">
    <property type="entry name" value="Peptidyl-tRNA hydrolase"/>
    <property type="match status" value="1"/>
</dbReference>
<dbReference type="PANTHER" id="PTHR17224:SF1">
    <property type="entry name" value="PEPTIDYL-TRNA HYDROLASE"/>
    <property type="match status" value="1"/>
</dbReference>
<evidence type="ECO:0000256" key="5">
    <source>
        <dbReference type="ARBA" id="ARBA00038063"/>
    </source>
</evidence>
<evidence type="ECO:0000313" key="10">
    <source>
        <dbReference type="EMBL" id="HGG93190.1"/>
    </source>
</evidence>
<comment type="subunit">
    <text evidence="7">Monomer.</text>
</comment>
<name>A0A7C4EJY5_9BACT</name>
<feature type="active site" description="Proton acceptor" evidence="7">
    <location>
        <position position="22"/>
    </location>
</feature>
<dbReference type="AlphaFoldDB" id="A0A7C4EJY5"/>
<keyword evidence="4 7" id="KW-0694">RNA-binding</keyword>
<feature type="binding site" evidence="7">
    <location>
        <position position="17"/>
    </location>
    <ligand>
        <name>tRNA</name>
        <dbReference type="ChEBI" id="CHEBI:17843"/>
    </ligand>
</feature>
<comment type="subcellular location">
    <subcellularLocation>
        <location evidence="7">Cytoplasm</location>
    </subcellularLocation>
</comment>
<gene>
    <name evidence="7" type="primary">pth</name>
    <name evidence="10" type="ORF">ENR59_09610</name>
</gene>
<feature type="binding site" evidence="7">
    <location>
        <position position="69"/>
    </location>
    <ligand>
        <name>tRNA</name>
        <dbReference type="ChEBI" id="CHEBI:17843"/>
    </ligand>
</feature>
<evidence type="ECO:0000256" key="6">
    <source>
        <dbReference type="ARBA" id="ARBA00050038"/>
    </source>
</evidence>
<dbReference type="PROSITE" id="PS01196">
    <property type="entry name" value="PEPT_TRNA_HYDROL_2"/>
    <property type="match status" value="1"/>
</dbReference>
<dbReference type="PROSITE" id="PS01195">
    <property type="entry name" value="PEPT_TRNA_HYDROL_1"/>
    <property type="match status" value="1"/>
</dbReference>
<dbReference type="GO" id="GO:0005737">
    <property type="term" value="C:cytoplasm"/>
    <property type="evidence" value="ECO:0007669"/>
    <property type="project" value="UniProtKB-SubCell"/>
</dbReference>
<dbReference type="SUPFAM" id="SSF53178">
    <property type="entry name" value="Peptidyl-tRNA hydrolase-like"/>
    <property type="match status" value="1"/>
</dbReference>
<dbReference type="GO" id="GO:0004045">
    <property type="term" value="F:peptidyl-tRNA hydrolase activity"/>
    <property type="evidence" value="ECO:0007669"/>
    <property type="project" value="UniProtKB-UniRule"/>
</dbReference>
<feature type="site" description="Discriminates between blocked and unblocked aminoacyl-tRNA" evidence="7">
    <location>
        <position position="12"/>
    </location>
</feature>
<evidence type="ECO:0000256" key="7">
    <source>
        <dbReference type="HAMAP-Rule" id="MF_00083"/>
    </source>
</evidence>
<accession>A0A7C4EJY5</accession>
<reference evidence="10" key="1">
    <citation type="journal article" date="2020" name="mSystems">
        <title>Genome- and Community-Level Interaction Insights into Carbon Utilization and Element Cycling Functions of Hydrothermarchaeota in Hydrothermal Sediment.</title>
        <authorList>
            <person name="Zhou Z."/>
            <person name="Liu Y."/>
            <person name="Xu W."/>
            <person name="Pan J."/>
            <person name="Luo Z.H."/>
            <person name="Li M."/>
        </authorList>
    </citation>
    <scope>NUCLEOTIDE SEQUENCE [LARGE SCALE GENOMIC DNA]</scope>
    <source>
        <strain evidence="10">SpSt-413</strain>
    </source>
</reference>
<dbReference type="EC" id="3.1.1.29" evidence="1 7"/>
<organism evidence="10">
    <name type="scientific">Fundidesulfovibrio putealis</name>
    <dbReference type="NCBI Taxonomy" id="270496"/>
    <lineage>
        <taxon>Bacteria</taxon>
        <taxon>Pseudomonadati</taxon>
        <taxon>Thermodesulfobacteriota</taxon>
        <taxon>Desulfovibrionia</taxon>
        <taxon>Desulfovibrionales</taxon>
        <taxon>Desulfovibrionaceae</taxon>
        <taxon>Fundidesulfovibrio</taxon>
    </lineage>
</organism>
<dbReference type="NCBIfam" id="TIGR00447">
    <property type="entry name" value="pth"/>
    <property type="match status" value="1"/>
</dbReference>
<comment type="function">
    <text evidence="7">Catalyzes the release of premature peptidyl moieties from peptidyl-tRNA molecules trapped in stalled 50S ribosomal subunits, and thus maintains levels of free tRNAs and 50S ribosomes.</text>
</comment>
<feature type="binding site" evidence="7">
    <location>
        <position position="117"/>
    </location>
    <ligand>
        <name>tRNA</name>
        <dbReference type="ChEBI" id="CHEBI:17843"/>
    </ligand>
</feature>
<keyword evidence="3 7" id="KW-0378">Hydrolase</keyword>
<keyword evidence="7" id="KW-0963">Cytoplasm</keyword>
<comment type="catalytic activity">
    <reaction evidence="7 8">
        <text>an N-acyl-L-alpha-aminoacyl-tRNA + H2O = an N-acyl-L-amino acid + a tRNA + H(+)</text>
        <dbReference type="Rhea" id="RHEA:54448"/>
        <dbReference type="Rhea" id="RHEA-COMP:10123"/>
        <dbReference type="Rhea" id="RHEA-COMP:13883"/>
        <dbReference type="ChEBI" id="CHEBI:15377"/>
        <dbReference type="ChEBI" id="CHEBI:15378"/>
        <dbReference type="ChEBI" id="CHEBI:59874"/>
        <dbReference type="ChEBI" id="CHEBI:78442"/>
        <dbReference type="ChEBI" id="CHEBI:138191"/>
        <dbReference type="EC" id="3.1.1.29"/>
    </reaction>
</comment>
<protein>
    <recommendedName>
        <fullName evidence="6 7">Peptidyl-tRNA hydrolase</fullName>
        <shortName evidence="7">Pth</shortName>
        <ecNumber evidence="1 7">3.1.1.29</ecNumber>
    </recommendedName>
</protein>
<evidence type="ECO:0000256" key="2">
    <source>
        <dbReference type="ARBA" id="ARBA00022555"/>
    </source>
</evidence>
<comment type="caution">
    <text evidence="10">The sequence shown here is derived from an EMBL/GenBank/DDBJ whole genome shotgun (WGS) entry which is preliminary data.</text>
</comment>
<dbReference type="InterPro" id="IPR018171">
    <property type="entry name" value="Pept_tRNA_hydro_CS"/>
</dbReference>
<dbReference type="GO" id="GO:0006515">
    <property type="term" value="P:protein quality control for misfolded or incompletely synthesized proteins"/>
    <property type="evidence" value="ECO:0007669"/>
    <property type="project" value="UniProtKB-UniRule"/>
</dbReference>
<dbReference type="GO" id="GO:0000049">
    <property type="term" value="F:tRNA binding"/>
    <property type="evidence" value="ECO:0007669"/>
    <property type="project" value="UniProtKB-UniRule"/>
</dbReference>
<dbReference type="HAMAP" id="MF_00083">
    <property type="entry name" value="Pept_tRNA_hydro_bact"/>
    <property type="match status" value="1"/>
</dbReference>
<comment type="similarity">
    <text evidence="5 7 9">Belongs to the PTH family.</text>
</comment>
<dbReference type="GO" id="GO:0072344">
    <property type="term" value="P:rescue of stalled ribosome"/>
    <property type="evidence" value="ECO:0007669"/>
    <property type="project" value="UniProtKB-UniRule"/>
</dbReference>
<dbReference type="EMBL" id="DSRP01000671">
    <property type="protein sequence ID" value="HGG93190.1"/>
    <property type="molecule type" value="Genomic_DNA"/>
</dbReference>
<dbReference type="PANTHER" id="PTHR17224">
    <property type="entry name" value="PEPTIDYL-TRNA HYDROLASE"/>
    <property type="match status" value="1"/>
</dbReference>